<protein>
    <submittedName>
        <fullName evidence="3">Type III secretion outer membrane pore</fullName>
    </submittedName>
</protein>
<dbReference type="KEGG" id="pami:JCM7686_1785"/>
<dbReference type="Proteomes" id="UP000015480">
    <property type="component" value="Chromosome"/>
</dbReference>
<organism evidence="3 4">
    <name type="scientific">Paracoccus aminophilus JCM 7686</name>
    <dbReference type="NCBI Taxonomy" id="1367847"/>
    <lineage>
        <taxon>Bacteria</taxon>
        <taxon>Pseudomonadati</taxon>
        <taxon>Pseudomonadota</taxon>
        <taxon>Alphaproteobacteria</taxon>
        <taxon>Rhodobacterales</taxon>
        <taxon>Paracoccaceae</taxon>
        <taxon>Paracoccus</taxon>
    </lineage>
</organism>
<dbReference type="Gene3D" id="3.30.1370.120">
    <property type="match status" value="1"/>
</dbReference>
<accession>S5YUG7</accession>
<evidence type="ECO:0000313" key="4">
    <source>
        <dbReference type="Proteomes" id="UP000015480"/>
    </source>
</evidence>
<evidence type="ECO:0000256" key="2">
    <source>
        <dbReference type="SAM" id="SignalP"/>
    </source>
</evidence>
<dbReference type="EMBL" id="CP006650">
    <property type="protein sequence ID" value="AGT08886.1"/>
    <property type="molecule type" value="Genomic_DNA"/>
</dbReference>
<dbReference type="PATRIC" id="fig|1367847.3.peg.1768"/>
<reference evidence="3 4" key="1">
    <citation type="journal article" date="2014" name="BMC Genomics">
        <title>Architecture and functions of a multipartite genome of the methylotrophic bacterium Paracoccus aminophilus JCM 7686, containing primary and secondary chromids.</title>
        <authorList>
            <person name="Dziewit L."/>
            <person name="Czarnecki J."/>
            <person name="Wibberg D."/>
            <person name="Radlinska M."/>
            <person name="Mrozek P."/>
            <person name="Szymczak M."/>
            <person name="Schluter A."/>
            <person name="Puhler A."/>
            <person name="Bartosik D."/>
        </authorList>
    </citation>
    <scope>NUCLEOTIDE SEQUENCE [LARGE SCALE GENOMIC DNA]</scope>
    <source>
        <strain evidence="3">JCM 7686</strain>
    </source>
</reference>
<name>S5YUG7_PARAH</name>
<keyword evidence="2" id="KW-0732">Signal</keyword>
<evidence type="ECO:0000313" key="3">
    <source>
        <dbReference type="EMBL" id="AGT08886.1"/>
    </source>
</evidence>
<dbReference type="AlphaFoldDB" id="S5YUG7"/>
<proteinExistence type="predicted"/>
<feature type="region of interest" description="Disordered" evidence="1">
    <location>
        <begin position="185"/>
        <end position="206"/>
    </location>
</feature>
<keyword evidence="4" id="KW-1185">Reference proteome</keyword>
<dbReference type="OrthoDB" id="9775455at2"/>
<dbReference type="Gene3D" id="3.55.50.30">
    <property type="match status" value="1"/>
</dbReference>
<dbReference type="eggNOG" id="COG1450">
    <property type="taxonomic scope" value="Bacteria"/>
</dbReference>
<dbReference type="InterPro" id="IPR038591">
    <property type="entry name" value="NolW-like_sf"/>
</dbReference>
<feature type="chain" id="PRO_5004534822" evidence="2">
    <location>
        <begin position="33"/>
        <end position="206"/>
    </location>
</feature>
<gene>
    <name evidence="3" type="ORF">JCM7686_1785</name>
</gene>
<dbReference type="RefSeq" id="WP_020950524.1">
    <property type="nucleotide sequence ID" value="NC_022041.1"/>
</dbReference>
<dbReference type="HOGENOM" id="CLU_1330877_0_0_5"/>
<evidence type="ECO:0000256" key="1">
    <source>
        <dbReference type="SAM" id="MobiDB-lite"/>
    </source>
</evidence>
<sequence length="206" mass="22025">MARQIGAYIPKLAPVFRSILLGLMMAAPLAGAQAQEPAGLAEEILDRPFPYQAKEVGIEAMLQDVTAKTGVPVILSDKIGGSVTLDNPEGRLRDALAELTGQGKALWWFDGSALHVEPPANMVSRLIGLDGFGVEALRRQLDAVGLANAQYPLRAESDAEMVRVVAPRGYAEAVAELAAHMAAARKSDEPKKTRGLPNVIRGRGWH</sequence>
<dbReference type="STRING" id="1367847.JCM7686_1785"/>
<feature type="signal peptide" evidence="2">
    <location>
        <begin position="1"/>
        <end position="32"/>
    </location>
</feature>